<dbReference type="KEGG" id="bfo:118425745"/>
<dbReference type="InterPro" id="IPR001173">
    <property type="entry name" value="Glyco_trans_2-like"/>
</dbReference>
<dbReference type="GeneID" id="118425745"/>
<name>A0A9J7N3S1_BRAFL</name>
<dbReference type="Gene3D" id="3.90.550.10">
    <property type="entry name" value="Spore Coat Polysaccharide Biosynthesis Protein SpsA, Chain A"/>
    <property type="match status" value="1"/>
</dbReference>
<protein>
    <submittedName>
        <fullName evidence="3">Beta-1,4 N-acetylgalactosaminyltransferase 1-like</fullName>
    </submittedName>
</protein>
<evidence type="ECO:0000259" key="1">
    <source>
        <dbReference type="Pfam" id="PF00535"/>
    </source>
</evidence>
<sequence>MPDFTGYFAGRNLGLSQVWTEYFLYMDDDHHFTNRTKLDVLVSLLDKTNLHLVSGTIKGRERHVHTLRVVGNRTYSCYEKRHQYYHQVKGFPGCYVADHVPNFFLASTNEVKAIGFDPHPALSRVGHYAFFMSALGRIRIAFCTTVEFLHNQTTTEHDLPYQSIRKVGQEYYQMRGHHELFKYDFVC</sequence>
<evidence type="ECO:0000313" key="2">
    <source>
        <dbReference type="Proteomes" id="UP000001554"/>
    </source>
</evidence>
<gene>
    <name evidence="3" type="primary">LOC118425745</name>
</gene>
<dbReference type="SUPFAM" id="SSF53448">
    <property type="entry name" value="Nucleotide-diphospho-sugar transferases"/>
    <property type="match status" value="1"/>
</dbReference>
<feature type="domain" description="Glycosyltransferase 2-like" evidence="1">
    <location>
        <begin position="6"/>
        <end position="90"/>
    </location>
</feature>
<dbReference type="RefSeq" id="XP_035690711.1">
    <property type="nucleotide sequence ID" value="XM_035834818.1"/>
</dbReference>
<keyword evidence="2" id="KW-1185">Reference proteome</keyword>
<dbReference type="AlphaFoldDB" id="A0A9J7N3S1"/>
<dbReference type="Pfam" id="PF00535">
    <property type="entry name" value="Glycos_transf_2"/>
    <property type="match status" value="1"/>
</dbReference>
<dbReference type="InterPro" id="IPR029044">
    <property type="entry name" value="Nucleotide-diphossugar_trans"/>
</dbReference>
<dbReference type="PANTHER" id="PTHR15046:SF3">
    <property type="entry name" value="BETA-1,4 N-ACETYLGALACTOSAMINYLTRANSFERASE 2-LIKE"/>
    <property type="match status" value="1"/>
</dbReference>
<dbReference type="OrthoDB" id="2139606at2759"/>
<dbReference type="PANTHER" id="PTHR15046">
    <property type="entry name" value="GLYCO_TRANS_2-LIKE DOMAIN-CONTAINING PROTEIN"/>
    <property type="match status" value="1"/>
</dbReference>
<reference evidence="3" key="2">
    <citation type="submission" date="2025-08" db="UniProtKB">
        <authorList>
            <consortium name="RefSeq"/>
        </authorList>
    </citation>
    <scope>IDENTIFICATION</scope>
    <source>
        <strain evidence="3">S238N-H82</strain>
        <tissue evidence="3">Testes</tissue>
    </source>
</reference>
<reference evidence="2" key="1">
    <citation type="journal article" date="2020" name="Nat. Ecol. Evol.">
        <title>Deeply conserved synteny resolves early events in vertebrate evolution.</title>
        <authorList>
            <person name="Simakov O."/>
            <person name="Marletaz F."/>
            <person name="Yue J.X."/>
            <person name="O'Connell B."/>
            <person name="Jenkins J."/>
            <person name="Brandt A."/>
            <person name="Calef R."/>
            <person name="Tung C.H."/>
            <person name="Huang T.K."/>
            <person name="Schmutz J."/>
            <person name="Satoh N."/>
            <person name="Yu J.K."/>
            <person name="Putnam N.H."/>
            <person name="Green R.E."/>
            <person name="Rokhsar D.S."/>
        </authorList>
    </citation>
    <scope>NUCLEOTIDE SEQUENCE [LARGE SCALE GENOMIC DNA]</scope>
    <source>
        <strain evidence="2">S238N-H82</strain>
    </source>
</reference>
<evidence type="ECO:0000313" key="3">
    <source>
        <dbReference type="RefSeq" id="XP_035690711.1"/>
    </source>
</evidence>
<organism evidence="2 3">
    <name type="scientific">Branchiostoma floridae</name>
    <name type="common">Florida lancelet</name>
    <name type="synonym">Amphioxus</name>
    <dbReference type="NCBI Taxonomy" id="7739"/>
    <lineage>
        <taxon>Eukaryota</taxon>
        <taxon>Metazoa</taxon>
        <taxon>Chordata</taxon>
        <taxon>Cephalochordata</taxon>
        <taxon>Leptocardii</taxon>
        <taxon>Amphioxiformes</taxon>
        <taxon>Branchiostomatidae</taxon>
        <taxon>Branchiostoma</taxon>
    </lineage>
</organism>
<proteinExistence type="predicted"/>
<accession>A0A9J7N3S1</accession>
<dbReference type="Proteomes" id="UP000001554">
    <property type="component" value="Chromosome 1"/>
</dbReference>
<dbReference type="OMA" id="RIAFCTT"/>